<organism evidence="8">
    <name type="scientific">Naegleria gruberi</name>
    <name type="common">Amoeba</name>
    <dbReference type="NCBI Taxonomy" id="5762"/>
    <lineage>
        <taxon>Eukaryota</taxon>
        <taxon>Discoba</taxon>
        <taxon>Heterolobosea</taxon>
        <taxon>Tetramitia</taxon>
        <taxon>Eutetramitia</taxon>
        <taxon>Vahlkampfiidae</taxon>
        <taxon>Naegleria</taxon>
    </lineage>
</organism>
<accession>D2VU46</accession>
<dbReference type="Pfam" id="PF00651">
    <property type="entry name" value="BTB"/>
    <property type="match status" value="1"/>
</dbReference>
<dbReference type="NCBIfam" id="TIGR00231">
    <property type="entry name" value="small_GTP"/>
    <property type="match status" value="1"/>
</dbReference>
<gene>
    <name evidence="7" type="ORF">NAEGRDRAFT_72533</name>
</gene>
<dbReference type="EMBL" id="GG738898">
    <property type="protein sequence ID" value="EFC39624.1"/>
    <property type="molecule type" value="Genomic_DNA"/>
</dbReference>
<reference evidence="7 8" key="1">
    <citation type="journal article" date="2010" name="Cell">
        <title>The genome of Naegleria gruberi illuminates early eukaryotic versatility.</title>
        <authorList>
            <person name="Fritz-Laylin L.K."/>
            <person name="Prochnik S.E."/>
            <person name="Ginger M.L."/>
            <person name="Dacks J.B."/>
            <person name="Carpenter M.L."/>
            <person name="Field M.C."/>
            <person name="Kuo A."/>
            <person name="Paredez A."/>
            <person name="Chapman J."/>
            <person name="Pham J."/>
            <person name="Shu S."/>
            <person name="Neupane R."/>
            <person name="Cipriano M."/>
            <person name="Mancuso J."/>
            <person name="Tu H."/>
            <person name="Salamov A."/>
            <person name="Lindquist E."/>
            <person name="Shapiro H."/>
            <person name="Lucas S."/>
            <person name="Grigoriev I.V."/>
            <person name="Cande W.Z."/>
            <person name="Fulton C."/>
            <person name="Rokhsar D.S."/>
            <person name="Dawson S.C."/>
        </authorList>
    </citation>
    <scope>NUCLEOTIDE SEQUENCE [LARGE SCALE GENOMIC DNA]</scope>
    <source>
        <strain evidence="7 8">NEG-M</strain>
    </source>
</reference>
<dbReference type="Gene3D" id="3.40.50.300">
    <property type="entry name" value="P-loop containing nucleotide triphosphate hydrolases"/>
    <property type="match status" value="1"/>
</dbReference>
<dbReference type="OMA" id="TIAYICM"/>
<dbReference type="RefSeq" id="XP_002672368.1">
    <property type="nucleotide sequence ID" value="XM_002672322.1"/>
</dbReference>
<evidence type="ECO:0000256" key="2">
    <source>
        <dbReference type="ARBA" id="ARBA00022741"/>
    </source>
</evidence>
<feature type="binding site" evidence="4">
    <location>
        <begin position="542"/>
        <end position="545"/>
    </location>
    <ligand>
        <name>GTP</name>
        <dbReference type="ChEBI" id="CHEBI:37565"/>
    </ligand>
</feature>
<evidence type="ECO:0000256" key="4">
    <source>
        <dbReference type="PIRSR" id="PIRSR606689-1"/>
    </source>
</evidence>
<protein>
    <submittedName>
        <fullName evidence="7">ARF/SAR family small GTPase</fullName>
    </submittedName>
</protein>
<sequence>MNDDEFLLDSWSHWYCKEGSGLEDGFFSDQHNEVAIRKVQNSMYYYLMRDEEDQLTSANNNSPKIYHDLFKVEQCHDDSENSFLIKKFNLLETKKETIYFTIHIPEIRKKLLVSRELIMLESKVFEAMLNIEMAESKSNEMTLQNCEKSWCDYFEMVIEFIHVGKLGLSKRLFNENDARIIGWKDLLELLKIADEYQIESLIRAISRVVNQFNALTIGLRCLEFSADCKDIIIPKVCYMLGYNSSCVISDTVYRGEKLEYANDEDEKKYMENPKLLIKYYPFLDNIMISKKLTQLLLALLYVPVLKIVSSLPLELFEGLIDSPHFSKVEGNKMAYIVMWMLQDIENRFKDAYGLLRKYDWSLCDYEILYSFCLIFIGIRKSMPQFESLIEEIQDLLHIYMFRKERVIPDELWKKYLIQKIPEKVNYINTKLRFLLLGLDSSGKTTILNQFKSGEPGVTTPTIGFNVETLERGTAEICIWDIGGNEKNRSPQKVWKHYLSNTDCILFVLDSNDRQRLQEATDDLNRILKDDELKNCPILVFANKQDISTSMSRVELVSLLKLHTFRQKWYVQSCCAITGLGLSDGLEWAIQTVEKAVGFPKLLINHKKYTHFGRVSNW</sequence>
<proteinExistence type="inferred from homology"/>
<dbReference type="eggNOG" id="KOG0070">
    <property type="taxonomic scope" value="Eukaryota"/>
</dbReference>
<dbReference type="SMART" id="SM00178">
    <property type="entry name" value="SAR"/>
    <property type="match status" value="1"/>
</dbReference>
<dbReference type="PROSITE" id="PS51417">
    <property type="entry name" value="ARF"/>
    <property type="match status" value="1"/>
</dbReference>
<keyword evidence="8" id="KW-1185">Reference proteome</keyword>
<dbReference type="Pfam" id="PF00025">
    <property type="entry name" value="Arf"/>
    <property type="match status" value="1"/>
</dbReference>
<dbReference type="GO" id="GO:0046872">
    <property type="term" value="F:metal ion binding"/>
    <property type="evidence" value="ECO:0007669"/>
    <property type="project" value="UniProtKB-KW"/>
</dbReference>
<dbReference type="InterPro" id="IPR006689">
    <property type="entry name" value="Small_GTPase_ARF/SAR"/>
</dbReference>
<keyword evidence="2 4" id="KW-0547">Nucleotide-binding</keyword>
<dbReference type="GO" id="GO:0003924">
    <property type="term" value="F:GTPase activity"/>
    <property type="evidence" value="ECO:0007669"/>
    <property type="project" value="InterPro"/>
</dbReference>
<dbReference type="GO" id="GO:0030010">
    <property type="term" value="P:establishment of cell polarity"/>
    <property type="evidence" value="ECO:0007669"/>
    <property type="project" value="UniProtKB-ARBA"/>
</dbReference>
<dbReference type="Gene3D" id="3.30.710.10">
    <property type="entry name" value="Potassium Channel Kv1.1, Chain A"/>
    <property type="match status" value="1"/>
</dbReference>
<dbReference type="Proteomes" id="UP000006671">
    <property type="component" value="Unassembled WGS sequence"/>
</dbReference>
<dbReference type="SUPFAM" id="SSF54695">
    <property type="entry name" value="POZ domain"/>
    <property type="match status" value="1"/>
</dbReference>
<dbReference type="InParanoid" id="D2VU46"/>
<keyword evidence="5" id="KW-0479">Metal-binding</keyword>
<dbReference type="VEuPathDB" id="AmoebaDB:NAEGRDRAFT_72533"/>
<feature type="binding site" evidence="4">
    <location>
        <begin position="437"/>
        <end position="444"/>
    </location>
    <ligand>
        <name>GTP</name>
        <dbReference type="ChEBI" id="CHEBI:37565"/>
    </ligand>
</feature>
<dbReference type="STRING" id="5762.D2VU46"/>
<dbReference type="SMART" id="SM00177">
    <property type="entry name" value="ARF"/>
    <property type="match status" value="1"/>
</dbReference>
<dbReference type="PRINTS" id="PR00328">
    <property type="entry name" value="SAR1GTPBP"/>
</dbReference>
<dbReference type="InterPro" id="IPR024156">
    <property type="entry name" value="Small_GTPase_ARF"/>
</dbReference>
<evidence type="ECO:0000256" key="3">
    <source>
        <dbReference type="ARBA" id="ARBA00023134"/>
    </source>
</evidence>
<feature type="binding site" evidence="5">
    <location>
        <position position="444"/>
    </location>
    <ligand>
        <name>Mg(2+)</name>
        <dbReference type="ChEBI" id="CHEBI:18420"/>
    </ligand>
</feature>
<dbReference type="FunFam" id="3.40.50.300:FF:000412">
    <property type="entry name" value="ADP-ribosylation factor 1"/>
    <property type="match status" value="1"/>
</dbReference>
<dbReference type="InterPro" id="IPR027417">
    <property type="entry name" value="P-loop_NTPase"/>
</dbReference>
<dbReference type="GO" id="GO:0005525">
    <property type="term" value="F:GTP binding"/>
    <property type="evidence" value="ECO:0007669"/>
    <property type="project" value="UniProtKB-KW"/>
</dbReference>
<dbReference type="OrthoDB" id="2011769at2759"/>
<comment type="similarity">
    <text evidence="1">Belongs to the small GTPase superfamily. Arf family.</text>
</comment>
<dbReference type="SUPFAM" id="SSF52540">
    <property type="entry name" value="P-loop containing nucleoside triphosphate hydrolases"/>
    <property type="match status" value="1"/>
</dbReference>
<keyword evidence="5" id="KW-0460">Magnesium</keyword>
<dbReference type="CDD" id="cd00878">
    <property type="entry name" value="Arf_Arl"/>
    <property type="match status" value="1"/>
</dbReference>
<evidence type="ECO:0000256" key="5">
    <source>
        <dbReference type="PIRSR" id="PIRSR606689-2"/>
    </source>
</evidence>
<dbReference type="PROSITE" id="PS50097">
    <property type="entry name" value="BTB"/>
    <property type="match status" value="1"/>
</dbReference>
<evidence type="ECO:0000313" key="8">
    <source>
        <dbReference type="Proteomes" id="UP000006671"/>
    </source>
</evidence>
<evidence type="ECO:0000259" key="6">
    <source>
        <dbReference type="PROSITE" id="PS50097"/>
    </source>
</evidence>
<feature type="binding site" evidence="5">
    <location>
        <position position="461"/>
    </location>
    <ligand>
        <name>Mg(2+)</name>
        <dbReference type="ChEBI" id="CHEBI:18420"/>
    </ligand>
</feature>
<feature type="domain" description="BTB" evidence="6">
    <location>
        <begin position="96"/>
        <end position="170"/>
    </location>
</feature>
<evidence type="ECO:0000256" key="1">
    <source>
        <dbReference type="ARBA" id="ARBA00010290"/>
    </source>
</evidence>
<name>D2VU46_NAEGR</name>
<dbReference type="GeneID" id="8855734"/>
<dbReference type="InterPro" id="IPR011333">
    <property type="entry name" value="SKP1/BTB/POZ_sf"/>
</dbReference>
<dbReference type="InterPro" id="IPR000210">
    <property type="entry name" value="BTB/POZ_dom"/>
</dbReference>
<dbReference type="PANTHER" id="PTHR11711">
    <property type="entry name" value="ADP RIBOSYLATION FACTOR-RELATED"/>
    <property type="match status" value="1"/>
</dbReference>
<evidence type="ECO:0000313" key="7">
    <source>
        <dbReference type="EMBL" id="EFC39624.1"/>
    </source>
</evidence>
<keyword evidence="3 4" id="KW-0342">GTP-binding</keyword>
<dbReference type="AlphaFoldDB" id="D2VU46"/>
<dbReference type="KEGG" id="ngr:NAEGRDRAFT_72533"/>
<feature type="binding site" evidence="4">
    <location>
        <position position="483"/>
    </location>
    <ligand>
        <name>GTP</name>
        <dbReference type="ChEBI" id="CHEBI:37565"/>
    </ligand>
</feature>
<dbReference type="InterPro" id="IPR005225">
    <property type="entry name" value="Small_GTP-bd"/>
</dbReference>